<proteinExistence type="predicted"/>
<name>A0A194UPF4_CYTMA</name>
<sequence>MGWRLSSWLVSLRLFQLLGSFIPVKKGDSRTLPALGYTTISFSNEQGGHRGELDKYCGMERAFYSIAIAIILSYIITIVLSVLRICKLHLYSKEEVERMLDDRESMVKLELKVHDPETPAQAPTTPVSNAPATAVPTNYSNNDDANRDLEAALAASAAPSIPRVMPSSSRSTLARPALTETTLAGPSYQSPHQPDISVSPVTPQFPLSPLSPVSPLTPLPPPPPPTTTRTTSTSTTLPIEAGFVLSSTEMHANLAMITDGSRYSPQQVDNSHSQLPPYSPGNHRRMNGHGDESNEIRLSEYVKGATRAQDMKDEGGY</sequence>
<reference evidence="5" key="1">
    <citation type="submission" date="2014-12" db="EMBL/GenBank/DDBJ databases">
        <title>Genome Sequence of Valsa Canker Pathogens Uncovers a Specific Adaption of Colonization on Woody Bark.</title>
        <authorList>
            <person name="Yin Z."/>
            <person name="Liu H."/>
            <person name="Gao X."/>
            <person name="Li Z."/>
            <person name="Song N."/>
            <person name="Ke X."/>
            <person name="Dai Q."/>
            <person name="Wu Y."/>
            <person name="Sun Y."/>
            <person name="Xu J.-R."/>
            <person name="Kang Z.K."/>
            <person name="Wang L."/>
            <person name="Huang L."/>
        </authorList>
    </citation>
    <scope>NUCLEOTIDE SEQUENCE [LARGE SCALE GENOMIC DNA]</scope>
    <source>
        <strain evidence="5">SXYL134</strain>
    </source>
</reference>
<evidence type="ECO:0000256" key="3">
    <source>
        <dbReference type="SAM" id="SignalP"/>
    </source>
</evidence>
<evidence type="ECO:0000313" key="5">
    <source>
        <dbReference type="Proteomes" id="UP000078576"/>
    </source>
</evidence>
<accession>A0A194UPF4</accession>
<evidence type="ECO:0000313" key="4">
    <source>
        <dbReference type="EMBL" id="KUI53544.1"/>
    </source>
</evidence>
<organism evidence="4 5">
    <name type="scientific">Cytospora mali</name>
    <name type="common">Apple Valsa canker fungus</name>
    <name type="synonym">Valsa mali</name>
    <dbReference type="NCBI Taxonomy" id="578113"/>
    <lineage>
        <taxon>Eukaryota</taxon>
        <taxon>Fungi</taxon>
        <taxon>Dikarya</taxon>
        <taxon>Ascomycota</taxon>
        <taxon>Pezizomycotina</taxon>
        <taxon>Sordariomycetes</taxon>
        <taxon>Sordariomycetidae</taxon>
        <taxon>Diaporthales</taxon>
        <taxon>Cytosporaceae</taxon>
        <taxon>Cytospora</taxon>
    </lineage>
</organism>
<keyword evidence="2" id="KW-0472">Membrane</keyword>
<dbReference type="AlphaFoldDB" id="A0A194UPF4"/>
<keyword evidence="2" id="KW-1133">Transmembrane helix</keyword>
<feature type="region of interest" description="Disordered" evidence="1">
    <location>
        <begin position="183"/>
        <end position="237"/>
    </location>
</feature>
<feature type="chain" id="PRO_5008265725" evidence="3">
    <location>
        <begin position="21"/>
        <end position="317"/>
    </location>
</feature>
<feature type="compositionally biased region" description="Polar residues" evidence="1">
    <location>
        <begin position="183"/>
        <end position="192"/>
    </location>
</feature>
<dbReference type="OrthoDB" id="4940902at2759"/>
<feature type="compositionally biased region" description="Low complexity" evidence="1">
    <location>
        <begin position="227"/>
        <end position="237"/>
    </location>
</feature>
<keyword evidence="2" id="KW-0812">Transmembrane</keyword>
<feature type="transmembrane region" description="Helical" evidence="2">
    <location>
        <begin position="62"/>
        <end position="83"/>
    </location>
</feature>
<feature type="region of interest" description="Disordered" evidence="1">
    <location>
        <begin position="262"/>
        <end position="294"/>
    </location>
</feature>
<feature type="signal peptide" evidence="3">
    <location>
        <begin position="1"/>
        <end position="20"/>
    </location>
</feature>
<dbReference type="Proteomes" id="UP000078576">
    <property type="component" value="Unassembled WGS sequence"/>
</dbReference>
<evidence type="ECO:0000256" key="2">
    <source>
        <dbReference type="SAM" id="Phobius"/>
    </source>
</evidence>
<keyword evidence="3" id="KW-0732">Signal</keyword>
<feature type="compositionally biased region" description="Polar residues" evidence="1">
    <location>
        <begin position="262"/>
        <end position="276"/>
    </location>
</feature>
<evidence type="ECO:0000256" key="1">
    <source>
        <dbReference type="SAM" id="MobiDB-lite"/>
    </source>
</evidence>
<gene>
    <name evidence="4" type="ORF">VP1G_00936</name>
</gene>
<protein>
    <submittedName>
        <fullName evidence="4">Uncharacterized protein</fullName>
    </submittedName>
</protein>
<feature type="compositionally biased region" description="Pro residues" evidence="1">
    <location>
        <begin position="215"/>
        <end position="226"/>
    </location>
</feature>
<feature type="region of interest" description="Disordered" evidence="1">
    <location>
        <begin position="114"/>
        <end position="144"/>
    </location>
</feature>
<dbReference type="EMBL" id="KN714669">
    <property type="protein sequence ID" value="KUI53544.1"/>
    <property type="molecule type" value="Genomic_DNA"/>
</dbReference>
<feature type="compositionally biased region" description="Polar residues" evidence="1">
    <location>
        <begin position="121"/>
        <end position="140"/>
    </location>
</feature>
<keyword evidence="5" id="KW-1185">Reference proteome</keyword>